<dbReference type="VEuPathDB" id="TriTrypDB:TvY486_0005450"/>
<name>F9WK99_TRYVY</name>
<gene>
    <name evidence="1" type="ORF">TvY486_0005450</name>
</gene>
<evidence type="ECO:0000313" key="2">
    <source>
        <dbReference type="Proteomes" id="UP000009027"/>
    </source>
</evidence>
<protein>
    <submittedName>
        <fullName evidence="1">Uncharacterized protein</fullName>
    </submittedName>
</protein>
<proteinExistence type="predicted"/>
<dbReference type="Proteomes" id="UP000009027">
    <property type="component" value="Unassembled WGS sequence"/>
</dbReference>
<sequence length="138" mass="15659">MATEVLRNTRRSQAADWQFMCSRDHVVSSVLGSNACNASYRAFDRRNVRRPSRRNGEVVRMFSTATKSLVGRENKNDVNVDIVWLAQVITKTVKMVVCSVYTKWMRKKSRVTLAGVAASTNTATRKQMELHASTFARE</sequence>
<evidence type="ECO:0000313" key="1">
    <source>
        <dbReference type="EMBL" id="CCD17919.1"/>
    </source>
</evidence>
<dbReference type="EMBL" id="CAEX01000028">
    <property type="protein sequence ID" value="CCD17919.1"/>
    <property type="molecule type" value="Genomic_DNA"/>
</dbReference>
<accession>F9WK99</accession>
<reference evidence="1 2" key="1">
    <citation type="journal article" date="2012" name="Proc. Natl. Acad. Sci. U.S.A.">
        <title>Antigenic diversity is generated by distinct evolutionary mechanisms in African trypanosome species.</title>
        <authorList>
            <person name="Jackson A.P."/>
            <person name="Berry A."/>
            <person name="Aslett M."/>
            <person name="Allison H.C."/>
            <person name="Burton P."/>
            <person name="Vavrova-Anderson J."/>
            <person name="Brown R."/>
            <person name="Browne H."/>
            <person name="Corton N."/>
            <person name="Hauser H."/>
            <person name="Gamble J."/>
            <person name="Gilderthorp R."/>
            <person name="Marcello L."/>
            <person name="McQuillan J."/>
            <person name="Otto T.D."/>
            <person name="Quail M.A."/>
            <person name="Sanders M.J."/>
            <person name="van Tonder A."/>
            <person name="Ginger M.L."/>
            <person name="Field M.C."/>
            <person name="Barry J.D."/>
            <person name="Hertz-Fowler C."/>
            <person name="Berriman M."/>
        </authorList>
    </citation>
    <scope>NUCLEOTIDE SEQUENCE</scope>
    <source>
        <strain evidence="1 2">Y486</strain>
    </source>
</reference>
<organism evidence="1 2">
    <name type="scientific">Trypanosoma vivax (strain Y486)</name>
    <dbReference type="NCBI Taxonomy" id="1055687"/>
    <lineage>
        <taxon>Eukaryota</taxon>
        <taxon>Discoba</taxon>
        <taxon>Euglenozoa</taxon>
        <taxon>Kinetoplastea</taxon>
        <taxon>Metakinetoplastina</taxon>
        <taxon>Trypanosomatida</taxon>
        <taxon>Trypanosomatidae</taxon>
        <taxon>Trypanosoma</taxon>
        <taxon>Duttonella</taxon>
    </lineage>
</organism>
<keyword evidence="2" id="KW-1185">Reference proteome</keyword>
<dbReference type="AlphaFoldDB" id="F9WK99"/>